<dbReference type="Proteomes" id="UP000515154">
    <property type="component" value="Linkage group LG3"/>
</dbReference>
<dbReference type="PANTHER" id="PTHR46458">
    <property type="entry name" value="BLR2807 PROTEIN"/>
    <property type="match status" value="1"/>
</dbReference>
<keyword evidence="1" id="KW-0561">Oxygen transport</keyword>
<keyword evidence="1" id="KW-0349">Heme</keyword>
<organism evidence="2 3">
    <name type="scientific">Octopus sinensis</name>
    <name type="common">East Asian common octopus</name>
    <dbReference type="NCBI Taxonomy" id="2607531"/>
    <lineage>
        <taxon>Eukaryota</taxon>
        <taxon>Metazoa</taxon>
        <taxon>Spiralia</taxon>
        <taxon>Lophotrochozoa</taxon>
        <taxon>Mollusca</taxon>
        <taxon>Cephalopoda</taxon>
        <taxon>Coleoidea</taxon>
        <taxon>Octopodiformes</taxon>
        <taxon>Octopoda</taxon>
        <taxon>Incirrata</taxon>
        <taxon>Octopodidae</taxon>
        <taxon>Octopus</taxon>
    </lineage>
</organism>
<dbReference type="SUPFAM" id="SSF46458">
    <property type="entry name" value="Globin-like"/>
    <property type="match status" value="1"/>
</dbReference>
<sequence length="228" mass="25982">MGCRESKEQCGPNLTERRKSNVCQDPNSVESAIPQVDPRLPLNARDIFKLKQSWKGIKRNMETTGVEMFIRLFQTEEEIGYLFSDFKNVHSDALRQNEVLEAHALLVMATLDKAITSLDDYEAVRESLLRTGAKHYRLKNYKPQYFRLMEEPFLSAIKITLGDRYSESMEIIYKKTIDFIITNLQTGILDAIAEGERTDNAENSQPAPIENTNHVTSTPTVQPLPVVS</sequence>
<name>A0A6P7S7S2_9MOLL</name>
<dbReference type="InterPro" id="IPR012292">
    <property type="entry name" value="Globin/Proto"/>
</dbReference>
<dbReference type="GO" id="GO:0005344">
    <property type="term" value="F:oxygen carrier activity"/>
    <property type="evidence" value="ECO:0007669"/>
    <property type="project" value="UniProtKB-KW"/>
</dbReference>
<dbReference type="RefSeq" id="XP_029634230.1">
    <property type="nucleotide sequence ID" value="XM_029778370.2"/>
</dbReference>
<evidence type="ECO:0000313" key="3">
    <source>
        <dbReference type="RefSeq" id="XP_029634230.1"/>
    </source>
</evidence>
<dbReference type="InterPro" id="IPR050532">
    <property type="entry name" value="Globin-like_OT"/>
</dbReference>
<keyword evidence="2" id="KW-1185">Reference proteome</keyword>
<keyword evidence="1" id="KW-0408">Iron</keyword>
<keyword evidence="1" id="KW-0479">Metal-binding</keyword>
<dbReference type="InterPro" id="IPR009050">
    <property type="entry name" value="Globin-like_sf"/>
</dbReference>
<dbReference type="AlphaFoldDB" id="A0A6P7S7S2"/>
<comment type="similarity">
    <text evidence="1">Belongs to the globin family.</text>
</comment>
<dbReference type="GO" id="GO:0020037">
    <property type="term" value="F:heme binding"/>
    <property type="evidence" value="ECO:0007669"/>
    <property type="project" value="InterPro"/>
</dbReference>
<protein>
    <submittedName>
        <fullName evidence="3">Neuroglobin</fullName>
    </submittedName>
</protein>
<dbReference type="KEGG" id="osn:115209815"/>
<dbReference type="GO" id="GO:0046872">
    <property type="term" value="F:metal ion binding"/>
    <property type="evidence" value="ECO:0007669"/>
    <property type="project" value="UniProtKB-KW"/>
</dbReference>
<evidence type="ECO:0000313" key="2">
    <source>
        <dbReference type="Proteomes" id="UP000515154"/>
    </source>
</evidence>
<accession>A0A6P7S7S2</accession>
<dbReference type="Gene3D" id="1.10.490.10">
    <property type="entry name" value="Globins"/>
    <property type="match status" value="1"/>
</dbReference>
<proteinExistence type="inferred from homology"/>
<dbReference type="PANTHER" id="PTHR46458:SF5">
    <property type="entry name" value="GLOBIN FAMILY PROFILE DOMAIN-CONTAINING PROTEIN"/>
    <property type="match status" value="1"/>
</dbReference>
<evidence type="ECO:0000256" key="1">
    <source>
        <dbReference type="RuleBase" id="RU000356"/>
    </source>
</evidence>
<keyword evidence="1" id="KW-0813">Transport</keyword>
<reference evidence="3" key="1">
    <citation type="submission" date="2025-08" db="UniProtKB">
        <authorList>
            <consortium name="RefSeq"/>
        </authorList>
    </citation>
    <scope>IDENTIFICATION</scope>
</reference>
<dbReference type="GO" id="GO:0019825">
    <property type="term" value="F:oxygen binding"/>
    <property type="evidence" value="ECO:0007669"/>
    <property type="project" value="InterPro"/>
</dbReference>
<dbReference type="Pfam" id="PF00042">
    <property type="entry name" value="Globin"/>
    <property type="match status" value="1"/>
</dbReference>
<dbReference type="InterPro" id="IPR000971">
    <property type="entry name" value="Globin"/>
</dbReference>
<gene>
    <name evidence="3" type="primary">LOC115209815</name>
</gene>
<dbReference type="PROSITE" id="PS01033">
    <property type="entry name" value="GLOBIN"/>
    <property type="match status" value="1"/>
</dbReference>